<name>A0ABT8S669_9BURK</name>
<evidence type="ECO:0000313" key="1">
    <source>
        <dbReference type="EMBL" id="MDO1534418.1"/>
    </source>
</evidence>
<reference evidence="1" key="1">
    <citation type="submission" date="2023-06" db="EMBL/GenBank/DDBJ databases">
        <authorList>
            <person name="Jiang Y."/>
            <person name="Liu Q."/>
        </authorList>
    </citation>
    <scope>NUCLEOTIDE SEQUENCE</scope>
    <source>
        <strain evidence="1">CGMCC 1.12090</strain>
    </source>
</reference>
<accession>A0ABT8S669</accession>
<gene>
    <name evidence="1" type="ORF">Q2T77_19185</name>
</gene>
<proteinExistence type="predicted"/>
<protein>
    <submittedName>
        <fullName evidence="1">Uncharacterized protein</fullName>
    </submittedName>
</protein>
<organism evidence="1 2">
    <name type="scientific">Variovorax ginsengisoli</name>
    <dbReference type="NCBI Taxonomy" id="363844"/>
    <lineage>
        <taxon>Bacteria</taxon>
        <taxon>Pseudomonadati</taxon>
        <taxon>Pseudomonadota</taxon>
        <taxon>Betaproteobacteria</taxon>
        <taxon>Burkholderiales</taxon>
        <taxon>Comamonadaceae</taxon>
        <taxon>Variovorax</taxon>
    </lineage>
</organism>
<evidence type="ECO:0000313" key="2">
    <source>
        <dbReference type="Proteomes" id="UP001169027"/>
    </source>
</evidence>
<keyword evidence="2" id="KW-1185">Reference proteome</keyword>
<dbReference type="RefSeq" id="WP_301812072.1">
    <property type="nucleotide sequence ID" value="NZ_JAUJZH010000014.1"/>
</dbReference>
<dbReference type="EMBL" id="JAUKVY010000014">
    <property type="protein sequence ID" value="MDO1534418.1"/>
    <property type="molecule type" value="Genomic_DNA"/>
</dbReference>
<comment type="caution">
    <text evidence="1">The sequence shown here is derived from an EMBL/GenBank/DDBJ whole genome shotgun (WGS) entry which is preliminary data.</text>
</comment>
<sequence>MTPVEQLEARFPYMFGRHTVSMEYYDGWLPIFAQACEQIDAVLGEDKRDFHWVQVKEKFGTGRFYFRMGKSARLVVDLIGGPGGHAVIKESTEAGHSIADRIDAIVDGAEARTGTTCMVCGAAARTRSYNGYYLTVCAAHAPAERDNRQI</sequence>
<dbReference type="Proteomes" id="UP001169027">
    <property type="component" value="Unassembled WGS sequence"/>
</dbReference>